<evidence type="ECO:0000313" key="9">
    <source>
        <dbReference type="Proteomes" id="UP000216752"/>
    </source>
</evidence>
<keyword evidence="4" id="KW-0677">Repeat</keyword>
<dbReference type="Pfam" id="PF14697">
    <property type="entry name" value="Fer4_21"/>
    <property type="match status" value="1"/>
</dbReference>
<reference evidence="8" key="1">
    <citation type="submission" date="2024-05" db="EMBL/GenBank/DDBJ databases">
        <title>Isolation and characterization of Sporomusa carbonis sp. nov., a carboxydotrophic hydrogenogen in the genus of Sporomusa isolated from a charcoal burning pile.</title>
        <authorList>
            <person name="Boeer T."/>
            <person name="Rosenbaum F."/>
            <person name="Eysell L."/>
            <person name="Mueller V."/>
            <person name="Daniel R."/>
            <person name="Poehlein A."/>
        </authorList>
    </citation>
    <scope>NUCLEOTIDE SEQUENCE [LARGE SCALE GENOMIC DNA]</scope>
    <source>
        <strain evidence="8">DSM 10669</strain>
    </source>
</reference>
<feature type="domain" description="4Fe-4S ferredoxin-type" evidence="7">
    <location>
        <begin position="26"/>
        <end position="55"/>
    </location>
</feature>
<comment type="cofactor">
    <cofactor evidence="1">
        <name>[4Fe-4S] cluster</name>
        <dbReference type="ChEBI" id="CHEBI:49883"/>
    </cofactor>
</comment>
<keyword evidence="9" id="KW-1185">Reference proteome</keyword>
<evidence type="ECO:0000256" key="2">
    <source>
        <dbReference type="ARBA" id="ARBA00022485"/>
    </source>
</evidence>
<proteinExistence type="predicted"/>
<keyword evidence="5" id="KW-0408">Iron</keyword>
<evidence type="ECO:0000256" key="4">
    <source>
        <dbReference type="ARBA" id="ARBA00022737"/>
    </source>
</evidence>
<protein>
    <submittedName>
        <fullName evidence="8">Ferredoxin-type protein NapF</fullName>
    </submittedName>
</protein>
<dbReference type="Proteomes" id="UP000216752">
    <property type="component" value="Chromosome"/>
</dbReference>
<sequence>MENRQHIAPIGDEGLYILDTGSWRNFRPVIDQEKCSKCGLCFTFCPVNSISRVDNEYQISMSYCKGCGICANECPRKAIDMVPEGGKE</sequence>
<dbReference type="PROSITE" id="PS00198">
    <property type="entry name" value="4FE4S_FER_1"/>
    <property type="match status" value="2"/>
</dbReference>
<organism evidence="8 9">
    <name type="scientific">Sporomusa silvacetica DSM 10669</name>
    <dbReference type="NCBI Taxonomy" id="1123289"/>
    <lineage>
        <taxon>Bacteria</taxon>
        <taxon>Bacillati</taxon>
        <taxon>Bacillota</taxon>
        <taxon>Negativicutes</taxon>
        <taxon>Selenomonadales</taxon>
        <taxon>Sporomusaceae</taxon>
        <taxon>Sporomusa</taxon>
    </lineage>
</organism>
<keyword evidence="2" id="KW-0004">4Fe-4S</keyword>
<dbReference type="SUPFAM" id="SSF54862">
    <property type="entry name" value="4Fe-4S ferredoxins"/>
    <property type="match status" value="1"/>
</dbReference>
<gene>
    <name evidence="8" type="primary">napF_6</name>
    <name evidence="8" type="ORF">SPSIL_057840</name>
</gene>
<dbReference type="EMBL" id="CP155573">
    <property type="protein sequence ID" value="XFO69550.1"/>
    <property type="molecule type" value="Genomic_DNA"/>
</dbReference>
<dbReference type="InterPro" id="IPR017896">
    <property type="entry name" value="4Fe4S_Fe-S-bd"/>
</dbReference>
<dbReference type="NCBIfam" id="TIGR02179">
    <property type="entry name" value="PorD_KorD"/>
    <property type="match status" value="1"/>
</dbReference>
<evidence type="ECO:0000256" key="6">
    <source>
        <dbReference type="ARBA" id="ARBA00023014"/>
    </source>
</evidence>
<dbReference type="PROSITE" id="PS51379">
    <property type="entry name" value="4FE4S_FER_2"/>
    <property type="match status" value="2"/>
</dbReference>
<keyword evidence="6" id="KW-0411">Iron-sulfur</keyword>
<evidence type="ECO:0000256" key="1">
    <source>
        <dbReference type="ARBA" id="ARBA00001966"/>
    </source>
</evidence>
<feature type="domain" description="4Fe-4S ferredoxin-type" evidence="7">
    <location>
        <begin position="56"/>
        <end position="84"/>
    </location>
</feature>
<dbReference type="InterPro" id="IPR017900">
    <property type="entry name" value="4Fe4S_Fe_S_CS"/>
</dbReference>
<keyword evidence="3" id="KW-0479">Metal-binding</keyword>
<dbReference type="Gene3D" id="3.30.70.20">
    <property type="match status" value="2"/>
</dbReference>
<evidence type="ECO:0000256" key="5">
    <source>
        <dbReference type="ARBA" id="ARBA00023004"/>
    </source>
</evidence>
<evidence type="ECO:0000256" key="3">
    <source>
        <dbReference type="ARBA" id="ARBA00022723"/>
    </source>
</evidence>
<dbReference type="RefSeq" id="WP_094607206.1">
    <property type="nucleotide sequence ID" value="NZ_CP155573.1"/>
</dbReference>
<evidence type="ECO:0000313" key="8">
    <source>
        <dbReference type="EMBL" id="XFO69550.1"/>
    </source>
</evidence>
<dbReference type="PANTHER" id="PTHR43724:SF1">
    <property type="entry name" value="PYRUVATE SYNTHASE SUBUNIT PORD"/>
    <property type="match status" value="1"/>
</dbReference>
<dbReference type="PANTHER" id="PTHR43724">
    <property type="entry name" value="PYRUVATE SYNTHASE SUBUNIT PORD"/>
    <property type="match status" value="1"/>
</dbReference>
<accession>A0ABZ3IUZ3</accession>
<dbReference type="InterPro" id="IPR011898">
    <property type="entry name" value="PorD_KorD"/>
</dbReference>
<evidence type="ECO:0000259" key="7">
    <source>
        <dbReference type="PROSITE" id="PS51379"/>
    </source>
</evidence>
<name>A0ABZ3IUZ3_9FIRM</name>